<accession>A0A419TAC6</accession>
<feature type="transmembrane region" description="Helical" evidence="5">
    <location>
        <begin position="62"/>
        <end position="83"/>
    </location>
</feature>
<feature type="transmembrane region" description="Helical" evidence="5">
    <location>
        <begin position="103"/>
        <end position="122"/>
    </location>
</feature>
<proteinExistence type="predicted"/>
<feature type="transmembrane region" description="Helical" evidence="5">
    <location>
        <begin position="5"/>
        <end position="26"/>
    </location>
</feature>
<dbReference type="Proteomes" id="UP000284177">
    <property type="component" value="Unassembled WGS sequence"/>
</dbReference>
<dbReference type="InterPro" id="IPR010540">
    <property type="entry name" value="CmpB_TMEM229"/>
</dbReference>
<dbReference type="Pfam" id="PF06541">
    <property type="entry name" value="ABC_trans_CmpB"/>
    <property type="match status" value="1"/>
</dbReference>
<evidence type="ECO:0000256" key="4">
    <source>
        <dbReference type="ARBA" id="ARBA00023136"/>
    </source>
</evidence>
<reference evidence="6 7" key="1">
    <citation type="submission" date="2016-08" db="EMBL/GenBank/DDBJ databases">
        <title>Novel Firmicutes and Novel Genomes.</title>
        <authorList>
            <person name="Poppleton D.I."/>
            <person name="Gribaldo S."/>
        </authorList>
    </citation>
    <scope>NUCLEOTIDE SEQUENCE [LARGE SCALE GENOMIC DNA]</scope>
    <source>
        <strain evidence="6 7">CTT3</strain>
    </source>
</reference>
<organism evidence="6 7">
    <name type="scientific">Thermohalobacter berrensis</name>
    <dbReference type="NCBI Taxonomy" id="99594"/>
    <lineage>
        <taxon>Bacteria</taxon>
        <taxon>Bacillati</taxon>
        <taxon>Bacillota</taxon>
        <taxon>Tissierellia</taxon>
        <taxon>Tissierellales</taxon>
        <taxon>Thermohalobacteraceae</taxon>
        <taxon>Thermohalobacter</taxon>
    </lineage>
</organism>
<name>A0A419TAC6_9FIRM</name>
<evidence type="ECO:0000256" key="5">
    <source>
        <dbReference type="SAM" id="Phobius"/>
    </source>
</evidence>
<comment type="subcellular location">
    <subcellularLocation>
        <location evidence="1">Membrane</location>
        <topology evidence="1">Multi-pass membrane protein</topology>
    </subcellularLocation>
</comment>
<dbReference type="OrthoDB" id="5523261at2"/>
<protein>
    <submittedName>
        <fullName evidence="6">Uncharacterized protein</fullName>
    </submittedName>
</protein>
<keyword evidence="3 5" id="KW-1133">Transmembrane helix</keyword>
<feature type="transmembrane region" description="Helical" evidence="5">
    <location>
        <begin position="32"/>
        <end position="50"/>
    </location>
</feature>
<dbReference type="GO" id="GO:0016020">
    <property type="term" value="C:membrane"/>
    <property type="evidence" value="ECO:0007669"/>
    <property type="project" value="UniProtKB-SubCell"/>
</dbReference>
<evidence type="ECO:0000256" key="3">
    <source>
        <dbReference type="ARBA" id="ARBA00022989"/>
    </source>
</evidence>
<dbReference type="PANTHER" id="PTHR31746">
    <property type="entry name" value="TRANSMEMBRANE PROTEIN 229 FAMILY MEMBER"/>
    <property type="match status" value="1"/>
</dbReference>
<evidence type="ECO:0000256" key="1">
    <source>
        <dbReference type="ARBA" id="ARBA00004141"/>
    </source>
</evidence>
<dbReference type="EMBL" id="MCIB01000001">
    <property type="protein sequence ID" value="RKD34418.1"/>
    <property type="molecule type" value="Genomic_DNA"/>
</dbReference>
<evidence type="ECO:0000256" key="2">
    <source>
        <dbReference type="ARBA" id="ARBA00022692"/>
    </source>
</evidence>
<dbReference type="RefSeq" id="WP_120166289.1">
    <property type="nucleotide sequence ID" value="NZ_MCIB01000001.1"/>
</dbReference>
<gene>
    <name evidence="6" type="ORF">BET03_00880</name>
</gene>
<dbReference type="AlphaFoldDB" id="A0A419TAC6"/>
<keyword evidence="4 5" id="KW-0472">Membrane</keyword>
<keyword evidence="2 5" id="KW-0812">Transmembrane</keyword>
<evidence type="ECO:0000313" key="6">
    <source>
        <dbReference type="EMBL" id="RKD34418.1"/>
    </source>
</evidence>
<comment type="caution">
    <text evidence="6">The sequence shown here is derived from an EMBL/GenBank/DDBJ whole genome shotgun (WGS) entry which is preliminary data.</text>
</comment>
<keyword evidence="7" id="KW-1185">Reference proteome</keyword>
<sequence length="137" mass="16268">MLTRYIIYGFSGLIIEIFWTGLGSLFSGNLSLTGHTYIWMFFIYGFAVFLEPIHDKIRNNNIFLRGIVWTVLIYTIEFFSGMLLDYLIGICPWDYTKSTKYTLYGYIRLDYFPAWFLAGIFFERFHDFLDSKIAHIE</sequence>
<evidence type="ECO:0000313" key="7">
    <source>
        <dbReference type="Proteomes" id="UP000284177"/>
    </source>
</evidence>